<keyword evidence="6 18" id="KW-0812">Transmembrane</keyword>
<keyword evidence="5 20" id="KW-0132">Cell division</keyword>
<keyword evidence="21" id="KW-1185">Reference proteome</keyword>
<evidence type="ECO:0000256" key="4">
    <source>
        <dbReference type="ARBA" id="ARBA00022475"/>
    </source>
</evidence>
<keyword evidence="11" id="KW-0238">DNA-binding</keyword>
<dbReference type="Pfam" id="PF13491">
    <property type="entry name" value="FtsK_4TM"/>
    <property type="match status" value="1"/>
</dbReference>
<gene>
    <name evidence="20" type="ORF">BST39_20120</name>
</gene>
<dbReference type="AlphaFoldDB" id="A0A1X0I7P2"/>
<feature type="transmembrane region" description="Helical" evidence="18">
    <location>
        <begin position="189"/>
        <end position="207"/>
    </location>
</feature>
<accession>A0A1X0I7P2</accession>
<dbReference type="PANTHER" id="PTHR22683">
    <property type="entry name" value="SPORULATION PROTEIN RELATED"/>
    <property type="match status" value="1"/>
</dbReference>
<evidence type="ECO:0000256" key="1">
    <source>
        <dbReference type="ARBA" id="ARBA00004651"/>
    </source>
</evidence>
<comment type="similarity">
    <text evidence="2">Belongs to the FtsK/SpoIIIE/SftA family.</text>
</comment>
<evidence type="ECO:0000256" key="8">
    <source>
        <dbReference type="ARBA" id="ARBA00022829"/>
    </source>
</evidence>
<dbReference type="InterPro" id="IPR036388">
    <property type="entry name" value="WH-like_DNA-bd_sf"/>
</dbReference>
<evidence type="ECO:0000259" key="19">
    <source>
        <dbReference type="PROSITE" id="PS50901"/>
    </source>
</evidence>
<evidence type="ECO:0000313" key="20">
    <source>
        <dbReference type="EMBL" id="ORB36546.1"/>
    </source>
</evidence>
<name>A0A1X0I7P2_9MYCO</name>
<evidence type="ECO:0000256" key="17">
    <source>
        <dbReference type="SAM" id="MobiDB-lite"/>
    </source>
</evidence>
<feature type="transmembrane region" description="Helical" evidence="18">
    <location>
        <begin position="122"/>
        <end position="140"/>
    </location>
</feature>
<dbReference type="InterPro" id="IPR027417">
    <property type="entry name" value="P-loop_NTPase"/>
</dbReference>
<evidence type="ECO:0000256" key="12">
    <source>
        <dbReference type="ARBA" id="ARBA00023136"/>
    </source>
</evidence>
<reference evidence="20 21" key="1">
    <citation type="submission" date="2017-02" db="EMBL/GenBank/DDBJ databases">
        <title>The new phylogeny of genus Mycobacterium.</title>
        <authorList>
            <person name="Tortoli E."/>
            <person name="Trovato A."/>
            <person name="Cirillo D.M."/>
        </authorList>
    </citation>
    <scope>NUCLEOTIDE SEQUENCE [LARGE SCALE GENOMIC DNA]</scope>
    <source>
        <strain evidence="20 21">DSM 45000</strain>
    </source>
</reference>
<evidence type="ECO:0000256" key="7">
    <source>
        <dbReference type="ARBA" id="ARBA00022741"/>
    </source>
</evidence>
<dbReference type="InterPro" id="IPR025199">
    <property type="entry name" value="FtsK_4TM"/>
</dbReference>
<dbReference type="Pfam" id="PF17854">
    <property type="entry name" value="FtsK_alpha"/>
    <property type="match status" value="1"/>
</dbReference>
<dbReference type="GO" id="GO:0007059">
    <property type="term" value="P:chromosome segregation"/>
    <property type="evidence" value="ECO:0007669"/>
    <property type="project" value="UniProtKB-KW"/>
</dbReference>
<dbReference type="FunFam" id="1.10.10.10:FF:000236">
    <property type="entry name" value="Cell division protein FtsK"/>
    <property type="match status" value="1"/>
</dbReference>
<dbReference type="Proteomes" id="UP000192513">
    <property type="component" value="Unassembled WGS sequence"/>
</dbReference>
<feature type="compositionally biased region" description="Low complexity" evidence="17">
    <location>
        <begin position="47"/>
        <end position="61"/>
    </location>
</feature>
<evidence type="ECO:0000313" key="21">
    <source>
        <dbReference type="Proteomes" id="UP000192513"/>
    </source>
</evidence>
<keyword evidence="4" id="KW-1003">Cell membrane</keyword>
<sequence>MPAKPPDGPQRQTVTSVAGGVDDVDATTLAVMANKTAARSKARTSRSKAPSRSGSGRARPAAPRKRPGRPARRRNHSLLVAAGLTGGRALRATWLMAARSTGGAARSIGRARDIDPGHRRDGIALMLLGLSVVVAASSWFDAARPVGAWVDTLLRTFIGAGVLALPVVTAAVAVALMRTQPNPDARPRLILGATLIALSALGLRHLWSGSPEDPEARRRAAGFIGFAIGGPLSDGLTAWIAAPLLFIGFMFGLLLLTGTTIREVPDAVRNMFGARLLGDDDDYDYDDYGDYGDYDDAESLAAEDFSDGYYDEGPPAAGPPAWPTADPAPALRDNEDDIPTTPEPAIGKSRRRDRKKTEVLDRVVEGPYTLPSMSLLVAGDPPKKRSAANTVMAEAIGEVLTQFKVDAAVTGCTRGPTVTRYEVELGPGVKVEKITALQKNIAYAVATESVRMLAPIPGKSAVGIEVPNTDREMVRLADVLTAPSTRRDHHPLVIGLGKDIEGDFISANLAKMPHLLVAGSTGSGKSSFVNSMLVSLLTRATPEEVRMILIDPKMVELTPYEGIPHLITPIITQPKKAAAALAWLVEEMEQRYQDMQASRVRHIDDFNEKVRSGAITAPLGSQREYRPYPYIVAIVDELADLMMTAPRDVEDAIVRITQKARAAGIHLVLATQRPSVDVVTGLIKTNVPSRLAFATSSLTDSRVILDQAGAEKLIGMGDALFLPMGASKTVRLQGAYITDEEIHAVVTACKDQAEPEYTEGVTAAKTTSERTDVDPDIGDDMDVFLQAVELVVSSQFGSTSMLQRKLRVGFAKAGRLMDLMETRGIVGPSEGSKAREVLVKPDELAGTLALIRGGDAAGGAADDD</sequence>
<dbReference type="InterPro" id="IPR036390">
    <property type="entry name" value="WH_DNA-bd_sf"/>
</dbReference>
<dbReference type="FunFam" id="3.30.980.40:FF:000001">
    <property type="entry name" value="DNA translocase FtsK"/>
    <property type="match status" value="1"/>
</dbReference>
<protein>
    <recommendedName>
        <fullName evidence="3">DNA translocase FtsK</fullName>
    </recommendedName>
</protein>
<dbReference type="FunFam" id="3.40.50.300:FF:000209">
    <property type="entry name" value="Cell division protein FtsK"/>
    <property type="match status" value="1"/>
</dbReference>
<comment type="subunit">
    <text evidence="15">Homohexamer. Forms a ring that surrounds DNA.</text>
</comment>
<dbReference type="InterPro" id="IPR041027">
    <property type="entry name" value="FtsK_alpha"/>
</dbReference>
<dbReference type="Pfam" id="PF01580">
    <property type="entry name" value="FtsK_SpoIIIE"/>
    <property type="match status" value="1"/>
</dbReference>
<dbReference type="InterPro" id="IPR050206">
    <property type="entry name" value="FtsK/SpoIIIE/SftA"/>
</dbReference>
<dbReference type="Gene3D" id="3.40.50.300">
    <property type="entry name" value="P-loop containing nucleotide triphosphate hydrolases"/>
    <property type="match status" value="1"/>
</dbReference>
<organism evidence="20 21">
    <name type="scientific">Mycobacterium paraseoulense</name>
    <dbReference type="NCBI Taxonomy" id="590652"/>
    <lineage>
        <taxon>Bacteria</taxon>
        <taxon>Bacillati</taxon>
        <taxon>Actinomycetota</taxon>
        <taxon>Actinomycetes</taxon>
        <taxon>Mycobacteriales</taxon>
        <taxon>Mycobacteriaceae</taxon>
        <taxon>Mycobacterium</taxon>
    </lineage>
</organism>
<evidence type="ECO:0000256" key="2">
    <source>
        <dbReference type="ARBA" id="ARBA00006474"/>
    </source>
</evidence>
<evidence type="ECO:0000256" key="10">
    <source>
        <dbReference type="ARBA" id="ARBA00022989"/>
    </source>
</evidence>
<keyword evidence="10 18" id="KW-1133">Transmembrane helix</keyword>
<dbReference type="STRING" id="590652.BST39_20120"/>
<dbReference type="Pfam" id="PF09397">
    <property type="entry name" value="FtsK_gamma"/>
    <property type="match status" value="1"/>
</dbReference>
<keyword evidence="8" id="KW-0159">Chromosome partition</keyword>
<dbReference type="InterPro" id="IPR002543">
    <property type="entry name" value="FtsK_dom"/>
</dbReference>
<proteinExistence type="inferred from homology"/>
<keyword evidence="12 18" id="KW-0472">Membrane</keyword>
<dbReference type="InterPro" id="IPR018541">
    <property type="entry name" value="Ftsk_gamma"/>
</dbReference>
<dbReference type="CDD" id="cd01127">
    <property type="entry name" value="TrwB_TraG_TraD_VirD4"/>
    <property type="match status" value="1"/>
</dbReference>
<evidence type="ECO:0000256" key="3">
    <source>
        <dbReference type="ARBA" id="ARBA00020887"/>
    </source>
</evidence>
<dbReference type="Gene3D" id="3.30.980.40">
    <property type="match status" value="1"/>
</dbReference>
<dbReference type="EMBL" id="MVIE01000030">
    <property type="protein sequence ID" value="ORB36546.1"/>
    <property type="molecule type" value="Genomic_DNA"/>
</dbReference>
<dbReference type="GO" id="GO:0005524">
    <property type="term" value="F:ATP binding"/>
    <property type="evidence" value="ECO:0007669"/>
    <property type="project" value="UniProtKB-UniRule"/>
</dbReference>
<feature type="region of interest" description="Disordered" evidence="17">
    <location>
        <begin position="1"/>
        <end position="75"/>
    </location>
</feature>
<dbReference type="RefSeq" id="WP_083173708.1">
    <property type="nucleotide sequence ID" value="NZ_AP022619.1"/>
</dbReference>
<evidence type="ECO:0000256" key="18">
    <source>
        <dbReference type="SAM" id="Phobius"/>
    </source>
</evidence>
<evidence type="ECO:0000256" key="11">
    <source>
        <dbReference type="ARBA" id="ARBA00023125"/>
    </source>
</evidence>
<dbReference type="SMART" id="SM00843">
    <property type="entry name" value="Ftsk_gamma"/>
    <property type="match status" value="1"/>
</dbReference>
<feature type="region of interest" description="Disordered" evidence="17">
    <location>
        <begin position="305"/>
        <end position="358"/>
    </location>
</feature>
<evidence type="ECO:0000256" key="9">
    <source>
        <dbReference type="ARBA" id="ARBA00022840"/>
    </source>
</evidence>
<keyword evidence="7 16" id="KW-0547">Nucleotide-binding</keyword>
<dbReference type="PANTHER" id="PTHR22683:SF41">
    <property type="entry name" value="DNA TRANSLOCASE FTSK"/>
    <property type="match status" value="1"/>
</dbReference>
<dbReference type="GO" id="GO:0003677">
    <property type="term" value="F:DNA binding"/>
    <property type="evidence" value="ECO:0007669"/>
    <property type="project" value="UniProtKB-KW"/>
</dbReference>
<evidence type="ECO:0000256" key="5">
    <source>
        <dbReference type="ARBA" id="ARBA00022618"/>
    </source>
</evidence>
<dbReference type="GO" id="GO:0005886">
    <property type="term" value="C:plasma membrane"/>
    <property type="evidence" value="ECO:0007669"/>
    <property type="project" value="UniProtKB-SubCell"/>
</dbReference>
<feature type="compositionally biased region" description="Basic residues" evidence="17">
    <location>
        <begin position="62"/>
        <end position="75"/>
    </location>
</feature>
<dbReference type="PROSITE" id="PS50901">
    <property type="entry name" value="FTSK"/>
    <property type="match status" value="1"/>
</dbReference>
<feature type="domain" description="FtsK" evidence="19">
    <location>
        <begin position="502"/>
        <end position="702"/>
    </location>
</feature>
<dbReference type="SUPFAM" id="SSF52540">
    <property type="entry name" value="P-loop containing nucleoside triphosphate hydrolases"/>
    <property type="match status" value="1"/>
</dbReference>
<feature type="binding site" evidence="16">
    <location>
        <begin position="519"/>
        <end position="526"/>
    </location>
    <ligand>
        <name>ATP</name>
        <dbReference type="ChEBI" id="CHEBI:30616"/>
    </ligand>
</feature>
<evidence type="ECO:0000256" key="6">
    <source>
        <dbReference type="ARBA" id="ARBA00022692"/>
    </source>
</evidence>
<evidence type="ECO:0000256" key="16">
    <source>
        <dbReference type="PROSITE-ProRule" id="PRU00289"/>
    </source>
</evidence>
<comment type="function">
    <text evidence="14">Essential cell division protein that coordinates cell division and chromosome segregation. The N-terminus is involved in assembly of the cell-division machinery. The C-terminus functions as a DNA motor that moves dsDNA in an ATP-dependent manner towards the dif recombination site, which is located within the replication terminus region. Required for activation of the Xer recombinase, allowing activation of chromosome unlinking by recombination.</text>
</comment>
<dbReference type="GO" id="GO:0051301">
    <property type="term" value="P:cell division"/>
    <property type="evidence" value="ECO:0007669"/>
    <property type="project" value="UniProtKB-KW"/>
</dbReference>
<evidence type="ECO:0000256" key="14">
    <source>
        <dbReference type="ARBA" id="ARBA00024986"/>
    </source>
</evidence>
<keyword evidence="13" id="KW-0131">Cell cycle</keyword>
<comment type="subcellular location">
    <subcellularLocation>
        <location evidence="1">Cell membrane</location>
        <topology evidence="1">Multi-pass membrane protein</topology>
    </subcellularLocation>
</comment>
<evidence type="ECO:0000256" key="13">
    <source>
        <dbReference type="ARBA" id="ARBA00023306"/>
    </source>
</evidence>
<dbReference type="Gene3D" id="1.10.10.10">
    <property type="entry name" value="Winged helix-like DNA-binding domain superfamily/Winged helix DNA-binding domain"/>
    <property type="match status" value="1"/>
</dbReference>
<keyword evidence="9 16" id="KW-0067">ATP-binding</keyword>
<feature type="transmembrane region" description="Helical" evidence="18">
    <location>
        <begin position="152"/>
        <end position="177"/>
    </location>
</feature>
<comment type="caution">
    <text evidence="20">The sequence shown here is derived from an EMBL/GenBank/DDBJ whole genome shotgun (WGS) entry which is preliminary data.</text>
</comment>
<dbReference type="SUPFAM" id="SSF46785">
    <property type="entry name" value="Winged helix' DNA-binding domain"/>
    <property type="match status" value="1"/>
</dbReference>
<evidence type="ECO:0000256" key="15">
    <source>
        <dbReference type="ARBA" id="ARBA00025923"/>
    </source>
</evidence>